<dbReference type="Pfam" id="PF13280">
    <property type="entry name" value="WYL"/>
    <property type="match status" value="1"/>
</dbReference>
<protein>
    <submittedName>
        <fullName evidence="3">DNA-binding transcriptional regulator</fullName>
    </submittedName>
</protein>
<keyword evidence="3" id="KW-0238">DNA-binding</keyword>
<dbReference type="Proteomes" id="UP001333710">
    <property type="component" value="Chromosome"/>
</dbReference>
<dbReference type="SUPFAM" id="SSF46785">
    <property type="entry name" value="Winged helix' DNA-binding domain"/>
    <property type="match status" value="1"/>
</dbReference>
<dbReference type="PROSITE" id="PS52050">
    <property type="entry name" value="WYL"/>
    <property type="match status" value="1"/>
</dbReference>
<dbReference type="AlphaFoldDB" id="A0AA48HHZ0"/>
<dbReference type="Pfam" id="PF08279">
    <property type="entry name" value="HTH_11"/>
    <property type="match status" value="1"/>
</dbReference>
<proteinExistence type="predicted"/>
<dbReference type="PANTHER" id="PTHR34580:SF3">
    <property type="entry name" value="PROTEIN PAFB"/>
    <property type="match status" value="1"/>
</dbReference>
<dbReference type="Gene3D" id="1.10.10.10">
    <property type="entry name" value="Winged helix-like DNA-binding domain superfamily/Winged helix DNA-binding domain"/>
    <property type="match status" value="1"/>
</dbReference>
<reference evidence="3" key="1">
    <citation type="submission" date="2023-01" db="EMBL/GenBank/DDBJ databases">
        <title>Complete genome sequence of Planctobacterium marinum strain Dej080120_11.</title>
        <authorList>
            <person name="Ueki S."/>
            <person name="Maruyama F."/>
        </authorList>
    </citation>
    <scope>NUCLEOTIDE SEQUENCE</scope>
    <source>
        <strain evidence="3">Dej080120_11</strain>
    </source>
</reference>
<dbReference type="EMBL" id="AP027272">
    <property type="protein sequence ID" value="BDX05021.1"/>
    <property type="molecule type" value="Genomic_DNA"/>
</dbReference>
<evidence type="ECO:0000313" key="3">
    <source>
        <dbReference type="EMBL" id="BDX05021.1"/>
    </source>
</evidence>
<accession>A0AA48HHZ0</accession>
<keyword evidence="4" id="KW-1185">Reference proteome</keyword>
<dbReference type="InterPro" id="IPR036390">
    <property type="entry name" value="WH_DNA-bd_sf"/>
</dbReference>
<dbReference type="InterPro" id="IPR051534">
    <property type="entry name" value="CBASS_pafABC_assoc_protein"/>
</dbReference>
<evidence type="ECO:0000259" key="1">
    <source>
        <dbReference type="Pfam" id="PF08279"/>
    </source>
</evidence>
<dbReference type="InterPro" id="IPR036388">
    <property type="entry name" value="WH-like_DNA-bd_sf"/>
</dbReference>
<feature type="domain" description="Helix-turn-helix type 11" evidence="1">
    <location>
        <begin position="6"/>
        <end position="59"/>
    </location>
</feature>
<dbReference type="InterPro" id="IPR013196">
    <property type="entry name" value="HTH_11"/>
</dbReference>
<evidence type="ECO:0000313" key="4">
    <source>
        <dbReference type="Proteomes" id="UP001333710"/>
    </source>
</evidence>
<gene>
    <name evidence="3" type="ORF">MACH26_05420</name>
</gene>
<dbReference type="KEGG" id="pmaw:MACH26_05420"/>
<evidence type="ECO:0000259" key="2">
    <source>
        <dbReference type="Pfam" id="PF13280"/>
    </source>
</evidence>
<sequence>MKKAERLFSLFTLLASRRTAITAEAIADVMEISIRTVYRDIRSLQIAGVNVEGEPGVGYLLGRQNQLAPLMFTPQEALALLVGSQMTQAFTDPDLQLAAQKATDKFKAVLPESTKLMLEKQPYCIPVLHSDDHYRDIHAILRKACEQQQKIRVCYCDKKGQHSERTLWPLGIIGWFGKWTLLAWCELRSGYRNFLFDSFSQITPLPEHFQPDDQCSLQHYLSSIDAQCKNSLS</sequence>
<dbReference type="GO" id="GO:0003677">
    <property type="term" value="F:DNA binding"/>
    <property type="evidence" value="ECO:0007669"/>
    <property type="project" value="UniProtKB-KW"/>
</dbReference>
<dbReference type="RefSeq" id="WP_338290946.1">
    <property type="nucleotide sequence ID" value="NZ_AP027272.1"/>
</dbReference>
<dbReference type="InterPro" id="IPR026881">
    <property type="entry name" value="WYL_dom"/>
</dbReference>
<dbReference type="PANTHER" id="PTHR34580">
    <property type="match status" value="1"/>
</dbReference>
<name>A0AA48HHZ0_9ALTE</name>
<organism evidence="3 4">
    <name type="scientific">Planctobacterium marinum</name>
    <dbReference type="NCBI Taxonomy" id="1631968"/>
    <lineage>
        <taxon>Bacteria</taxon>
        <taxon>Pseudomonadati</taxon>
        <taxon>Pseudomonadota</taxon>
        <taxon>Gammaproteobacteria</taxon>
        <taxon>Alteromonadales</taxon>
        <taxon>Alteromonadaceae</taxon>
        <taxon>Planctobacterium</taxon>
    </lineage>
</organism>
<feature type="domain" description="WYL" evidence="2">
    <location>
        <begin position="138"/>
        <end position="203"/>
    </location>
</feature>